<dbReference type="EMBL" id="QPFP01000088">
    <property type="protein sequence ID" value="TEB22595.1"/>
    <property type="molecule type" value="Genomic_DNA"/>
</dbReference>
<comment type="caution">
    <text evidence="2">The sequence shown here is derived from an EMBL/GenBank/DDBJ whole genome shotgun (WGS) entry which is preliminary data.</text>
</comment>
<evidence type="ECO:0000256" key="1">
    <source>
        <dbReference type="SAM" id="MobiDB-lite"/>
    </source>
</evidence>
<feature type="region of interest" description="Disordered" evidence="1">
    <location>
        <begin position="88"/>
        <end position="123"/>
    </location>
</feature>
<proteinExistence type="predicted"/>
<sequence length="306" mass="34139">MRKESVAKGAATRYRWASGEMQNKDRRMRHKVMKGEVMLEIDGMVGLSSVQDWHQDISGAEAVGRDVLRKRGDIRLIDSGWFWTSSTKSRMSEEAGDGLEPAEREREGGMSEIGEEDARGEEVGVREVGHPGTEGVRRPEMFDEDLHVRRIRGWSRGEDGSSIARAELLSRGSGEVGVLGFDEDLRAEGVGKDGQGVEMDFGDPLEQMQVGNECRRRAATWVRTQPWWTSDRRTLVKTALHTPGARRLPIPGENPTYFEDSLAPTCYLRIRKVSYLHTCHTPCLDVASLEVLTGECTGTSAFQVDS</sequence>
<name>A0A4Y7SL72_COPMI</name>
<evidence type="ECO:0000313" key="2">
    <source>
        <dbReference type="EMBL" id="TEB22595.1"/>
    </source>
</evidence>
<accession>A0A4Y7SL72</accession>
<gene>
    <name evidence="2" type="ORF">FA13DRAFT_1715908</name>
</gene>
<dbReference type="AlphaFoldDB" id="A0A4Y7SL72"/>
<dbReference type="Proteomes" id="UP000298030">
    <property type="component" value="Unassembled WGS sequence"/>
</dbReference>
<reference evidence="2 3" key="1">
    <citation type="journal article" date="2019" name="Nat. Ecol. Evol.">
        <title>Megaphylogeny resolves global patterns of mushroom evolution.</title>
        <authorList>
            <person name="Varga T."/>
            <person name="Krizsan K."/>
            <person name="Foldi C."/>
            <person name="Dima B."/>
            <person name="Sanchez-Garcia M."/>
            <person name="Sanchez-Ramirez S."/>
            <person name="Szollosi G.J."/>
            <person name="Szarkandi J.G."/>
            <person name="Papp V."/>
            <person name="Albert L."/>
            <person name="Andreopoulos W."/>
            <person name="Angelini C."/>
            <person name="Antonin V."/>
            <person name="Barry K.W."/>
            <person name="Bougher N.L."/>
            <person name="Buchanan P."/>
            <person name="Buyck B."/>
            <person name="Bense V."/>
            <person name="Catcheside P."/>
            <person name="Chovatia M."/>
            <person name="Cooper J."/>
            <person name="Damon W."/>
            <person name="Desjardin D."/>
            <person name="Finy P."/>
            <person name="Geml J."/>
            <person name="Haridas S."/>
            <person name="Hughes K."/>
            <person name="Justo A."/>
            <person name="Karasinski D."/>
            <person name="Kautmanova I."/>
            <person name="Kiss B."/>
            <person name="Kocsube S."/>
            <person name="Kotiranta H."/>
            <person name="LaButti K.M."/>
            <person name="Lechner B.E."/>
            <person name="Liimatainen K."/>
            <person name="Lipzen A."/>
            <person name="Lukacs Z."/>
            <person name="Mihaltcheva S."/>
            <person name="Morgado L.N."/>
            <person name="Niskanen T."/>
            <person name="Noordeloos M.E."/>
            <person name="Ohm R.A."/>
            <person name="Ortiz-Santana B."/>
            <person name="Ovrebo C."/>
            <person name="Racz N."/>
            <person name="Riley R."/>
            <person name="Savchenko A."/>
            <person name="Shiryaev A."/>
            <person name="Soop K."/>
            <person name="Spirin V."/>
            <person name="Szebenyi C."/>
            <person name="Tomsovsky M."/>
            <person name="Tulloss R.E."/>
            <person name="Uehling J."/>
            <person name="Grigoriev I.V."/>
            <person name="Vagvolgyi C."/>
            <person name="Papp T."/>
            <person name="Martin F.M."/>
            <person name="Miettinen O."/>
            <person name="Hibbett D.S."/>
            <person name="Nagy L.G."/>
        </authorList>
    </citation>
    <scope>NUCLEOTIDE SEQUENCE [LARGE SCALE GENOMIC DNA]</scope>
    <source>
        <strain evidence="2 3">FP101781</strain>
    </source>
</reference>
<protein>
    <submittedName>
        <fullName evidence="2">Uncharacterized protein</fullName>
    </submittedName>
</protein>
<evidence type="ECO:0000313" key="3">
    <source>
        <dbReference type="Proteomes" id="UP000298030"/>
    </source>
</evidence>
<keyword evidence="3" id="KW-1185">Reference proteome</keyword>
<organism evidence="2 3">
    <name type="scientific">Coprinellus micaceus</name>
    <name type="common">Glistening ink-cap mushroom</name>
    <name type="synonym">Coprinus micaceus</name>
    <dbReference type="NCBI Taxonomy" id="71717"/>
    <lineage>
        <taxon>Eukaryota</taxon>
        <taxon>Fungi</taxon>
        <taxon>Dikarya</taxon>
        <taxon>Basidiomycota</taxon>
        <taxon>Agaricomycotina</taxon>
        <taxon>Agaricomycetes</taxon>
        <taxon>Agaricomycetidae</taxon>
        <taxon>Agaricales</taxon>
        <taxon>Agaricineae</taxon>
        <taxon>Psathyrellaceae</taxon>
        <taxon>Coprinellus</taxon>
    </lineage>
</organism>